<evidence type="ECO:0000313" key="2">
    <source>
        <dbReference type="Proteomes" id="UP000189670"/>
    </source>
</evidence>
<sequence>MNLHPIVLWHLRASIHSLIESDQHIQDYACSIARELVQFVLSGPEALLDAIYSYNACDTLRNIPEILHILNIPMLRMHVPQINQTQCQSNQYLAREVANLIKATEDAFSVQFSPEAFIQSIDDYTKMRDLCQLAEKRVAQGLLSFDSFCRVVLSGYFFP</sequence>
<dbReference type="Proteomes" id="UP000189670">
    <property type="component" value="Unassembled WGS sequence"/>
</dbReference>
<dbReference type="Gene3D" id="3.40.50.11890">
    <property type="match status" value="1"/>
</dbReference>
<evidence type="ECO:0000313" key="1">
    <source>
        <dbReference type="EMBL" id="ETR71834.1"/>
    </source>
</evidence>
<proteinExistence type="predicted"/>
<dbReference type="Pfam" id="PF06050">
    <property type="entry name" value="HGD-D"/>
    <property type="match status" value="1"/>
</dbReference>
<gene>
    <name evidence="1" type="ORF">OMM_02191</name>
</gene>
<accession>A0A1V1PAP0</accession>
<name>A0A1V1PAP0_9BACT</name>
<dbReference type="EMBL" id="ATBP01000216">
    <property type="protein sequence ID" value="ETR71834.1"/>
    <property type="molecule type" value="Genomic_DNA"/>
</dbReference>
<comment type="caution">
    <text evidence="1">The sequence shown here is derived from an EMBL/GenBank/DDBJ whole genome shotgun (WGS) entry which is preliminary data.</text>
</comment>
<reference evidence="2" key="1">
    <citation type="submission" date="2012-11" db="EMBL/GenBank/DDBJ databases">
        <authorList>
            <person name="Lucero-Rivera Y.E."/>
            <person name="Tovar-Ramirez D."/>
        </authorList>
    </citation>
    <scope>NUCLEOTIDE SEQUENCE [LARGE SCALE GENOMIC DNA]</scope>
    <source>
        <strain evidence="2">Araruama</strain>
    </source>
</reference>
<organism evidence="1 2">
    <name type="scientific">Candidatus Magnetoglobus multicellularis str. Araruama</name>
    <dbReference type="NCBI Taxonomy" id="890399"/>
    <lineage>
        <taxon>Bacteria</taxon>
        <taxon>Pseudomonadati</taxon>
        <taxon>Thermodesulfobacteriota</taxon>
        <taxon>Desulfobacteria</taxon>
        <taxon>Desulfobacterales</taxon>
        <taxon>Desulfobacteraceae</taxon>
        <taxon>Candidatus Magnetoglobus</taxon>
    </lineage>
</organism>
<dbReference type="InterPro" id="IPR010327">
    <property type="entry name" value="FldB/FldC_alpha/beta"/>
</dbReference>
<protein>
    <submittedName>
        <fullName evidence="1">Uncharacterized protein</fullName>
    </submittedName>
</protein>
<dbReference type="AlphaFoldDB" id="A0A1V1PAP0"/>